<evidence type="ECO:0000256" key="3">
    <source>
        <dbReference type="ARBA" id="ARBA00030757"/>
    </source>
</evidence>
<gene>
    <name evidence="4" type="ORF">SAMN05192583_0742</name>
</gene>
<accession>A0A1H7ZKQ9</accession>
<protein>
    <recommendedName>
        <fullName evidence="2">Protein-L-isoaspartate O-methyltransferase</fullName>
    </recommendedName>
    <alternativeName>
        <fullName evidence="3">Protein L-isoaspartyl methyltransferase</fullName>
    </alternativeName>
</protein>
<dbReference type="GO" id="GO:0032259">
    <property type="term" value="P:methylation"/>
    <property type="evidence" value="ECO:0007669"/>
    <property type="project" value="UniProtKB-KW"/>
</dbReference>
<dbReference type="AlphaFoldDB" id="A0A1H7ZKQ9"/>
<dbReference type="Gene3D" id="3.40.50.150">
    <property type="entry name" value="Vaccinia Virus protein VP39"/>
    <property type="match status" value="1"/>
</dbReference>
<dbReference type="OrthoDB" id="9798496at2"/>
<dbReference type="Pfam" id="PF01135">
    <property type="entry name" value="PCMT"/>
    <property type="match status" value="1"/>
</dbReference>
<dbReference type="InterPro" id="IPR029063">
    <property type="entry name" value="SAM-dependent_MTases_sf"/>
</dbReference>
<evidence type="ECO:0000256" key="1">
    <source>
        <dbReference type="ARBA" id="ARBA00005369"/>
    </source>
</evidence>
<keyword evidence="4" id="KW-0808">Transferase</keyword>
<sequence length="222" mass="22970">MMTTATIGTDGQAMRQAMVSSQLRTNAVDDRRVVTAMAEVARERFLPNASSALAYRDTAIPLGGGRAVNPPLATARLLTQAELRSSDRVLLIGAAGGYAAALLAELVAEVVAVEEQPALAEFARGALADVPNVTMVEGPLAAGAPGGAPFDVLVIDGAVERLPVELVEQLHPDARIVAGLVDRGVTRLAAGRVSAGGYGLQPFLDAECVVLPGFEGPRGFQF</sequence>
<comment type="similarity">
    <text evidence="1">Belongs to the methyltransferase superfamily. L-isoaspartyl/D-aspartyl protein methyltransferase family.</text>
</comment>
<dbReference type="SUPFAM" id="SSF53335">
    <property type="entry name" value="S-adenosyl-L-methionine-dependent methyltransferases"/>
    <property type="match status" value="1"/>
</dbReference>
<dbReference type="Proteomes" id="UP000199206">
    <property type="component" value="Unassembled WGS sequence"/>
</dbReference>
<dbReference type="PANTHER" id="PTHR11579:SF18">
    <property type="entry name" value="PROTEIN-L-ISOASPARTATE O-METHYLTRANSFERASE"/>
    <property type="match status" value="1"/>
</dbReference>
<evidence type="ECO:0000313" key="4">
    <source>
        <dbReference type="EMBL" id="SEM58916.1"/>
    </source>
</evidence>
<dbReference type="STRING" id="1166340.SAMN05192583_0742"/>
<proteinExistence type="inferred from homology"/>
<keyword evidence="5" id="KW-1185">Reference proteome</keyword>
<dbReference type="PANTHER" id="PTHR11579">
    <property type="entry name" value="PROTEIN-L-ISOASPARTATE O-METHYLTRANSFERASE"/>
    <property type="match status" value="1"/>
</dbReference>
<dbReference type="InterPro" id="IPR000682">
    <property type="entry name" value="PCMT"/>
</dbReference>
<name>A0A1H7ZKQ9_9SPHN</name>
<organism evidence="4 5">
    <name type="scientific">Sphingomonas gellani</name>
    <dbReference type="NCBI Taxonomy" id="1166340"/>
    <lineage>
        <taxon>Bacteria</taxon>
        <taxon>Pseudomonadati</taxon>
        <taxon>Pseudomonadota</taxon>
        <taxon>Alphaproteobacteria</taxon>
        <taxon>Sphingomonadales</taxon>
        <taxon>Sphingomonadaceae</taxon>
        <taxon>Sphingomonas</taxon>
    </lineage>
</organism>
<evidence type="ECO:0000256" key="2">
    <source>
        <dbReference type="ARBA" id="ARBA00013346"/>
    </source>
</evidence>
<reference evidence="5" key="1">
    <citation type="submission" date="2016-10" db="EMBL/GenBank/DDBJ databases">
        <authorList>
            <person name="Varghese N."/>
            <person name="Submissions S."/>
        </authorList>
    </citation>
    <scope>NUCLEOTIDE SEQUENCE [LARGE SCALE GENOMIC DNA]</scope>
    <source>
        <strain evidence="5">S6-262</strain>
    </source>
</reference>
<dbReference type="EMBL" id="FOCF01000001">
    <property type="protein sequence ID" value="SEM58916.1"/>
    <property type="molecule type" value="Genomic_DNA"/>
</dbReference>
<keyword evidence="4" id="KW-0489">Methyltransferase</keyword>
<evidence type="ECO:0000313" key="5">
    <source>
        <dbReference type="Proteomes" id="UP000199206"/>
    </source>
</evidence>
<dbReference type="GO" id="GO:0004719">
    <property type="term" value="F:protein-L-isoaspartate (D-aspartate) O-methyltransferase activity"/>
    <property type="evidence" value="ECO:0007669"/>
    <property type="project" value="InterPro"/>
</dbReference>
<dbReference type="GO" id="GO:0005737">
    <property type="term" value="C:cytoplasm"/>
    <property type="evidence" value="ECO:0007669"/>
    <property type="project" value="TreeGrafter"/>
</dbReference>